<evidence type="ECO:0000313" key="4">
    <source>
        <dbReference type="EMBL" id="CAB4133223.1"/>
    </source>
</evidence>
<sequence length="135" mass="15648">MNNRRIIVNGTFDILHRGHIEMLNYARSLGDHLLVCIDSDKRVKELKGKTRPVNKQEDRKFHLDNIKSVNAVWLFDSAEELEHICKLYKPHVMVKGSDYQGKPIVGAEYCDTIVFYDLVNGYSTSKIIENINNRK</sequence>
<reference evidence="4" key="1">
    <citation type="submission" date="2020-04" db="EMBL/GenBank/DDBJ databases">
        <authorList>
            <person name="Chiriac C."/>
            <person name="Salcher M."/>
            <person name="Ghai R."/>
            <person name="Kavagutti S V."/>
        </authorList>
    </citation>
    <scope>NUCLEOTIDE SEQUENCE</scope>
</reference>
<dbReference type="NCBIfam" id="TIGR00125">
    <property type="entry name" value="cyt_tran_rel"/>
    <property type="match status" value="1"/>
</dbReference>
<evidence type="ECO:0000256" key="2">
    <source>
        <dbReference type="ARBA" id="ARBA00022695"/>
    </source>
</evidence>
<dbReference type="PANTHER" id="PTHR43793">
    <property type="entry name" value="FAD SYNTHASE"/>
    <property type="match status" value="1"/>
</dbReference>
<dbReference type="InterPro" id="IPR050385">
    <property type="entry name" value="Archaeal_FAD_synthase"/>
</dbReference>
<dbReference type="Gene3D" id="3.40.50.620">
    <property type="entry name" value="HUPs"/>
    <property type="match status" value="1"/>
</dbReference>
<dbReference type="PANTHER" id="PTHR43793:SF2">
    <property type="entry name" value="BIFUNCTIONAL PROTEIN HLDE"/>
    <property type="match status" value="1"/>
</dbReference>
<dbReference type="SUPFAM" id="SSF52374">
    <property type="entry name" value="Nucleotidylyl transferase"/>
    <property type="match status" value="1"/>
</dbReference>
<dbReference type="EMBL" id="LR796274">
    <property type="protein sequence ID" value="CAB4133223.1"/>
    <property type="molecule type" value="Genomic_DNA"/>
</dbReference>
<gene>
    <name evidence="4" type="ORF">UFOVP257_84</name>
</gene>
<feature type="domain" description="Cytidyltransferase-like" evidence="3">
    <location>
        <begin position="7"/>
        <end position="99"/>
    </location>
</feature>
<evidence type="ECO:0000256" key="1">
    <source>
        <dbReference type="ARBA" id="ARBA00022679"/>
    </source>
</evidence>
<dbReference type="InterPro" id="IPR014729">
    <property type="entry name" value="Rossmann-like_a/b/a_fold"/>
</dbReference>
<accession>A0A6J5LIV5</accession>
<evidence type="ECO:0000259" key="3">
    <source>
        <dbReference type="Pfam" id="PF01467"/>
    </source>
</evidence>
<dbReference type="Pfam" id="PF01467">
    <property type="entry name" value="CTP_transf_like"/>
    <property type="match status" value="1"/>
</dbReference>
<keyword evidence="1 4" id="KW-0808">Transferase</keyword>
<dbReference type="GO" id="GO:0016779">
    <property type="term" value="F:nucleotidyltransferase activity"/>
    <property type="evidence" value="ECO:0007669"/>
    <property type="project" value="UniProtKB-KW"/>
</dbReference>
<keyword evidence="2 4" id="KW-0548">Nucleotidyltransferase</keyword>
<proteinExistence type="predicted"/>
<organism evidence="4">
    <name type="scientific">uncultured Caudovirales phage</name>
    <dbReference type="NCBI Taxonomy" id="2100421"/>
    <lineage>
        <taxon>Viruses</taxon>
        <taxon>Duplodnaviria</taxon>
        <taxon>Heunggongvirae</taxon>
        <taxon>Uroviricota</taxon>
        <taxon>Caudoviricetes</taxon>
        <taxon>Peduoviridae</taxon>
        <taxon>Maltschvirus</taxon>
        <taxon>Maltschvirus maltsch</taxon>
    </lineage>
</organism>
<protein>
    <submittedName>
        <fullName evidence="4">TagD Cytidylyltransferase</fullName>
    </submittedName>
</protein>
<dbReference type="InterPro" id="IPR004821">
    <property type="entry name" value="Cyt_trans-like"/>
</dbReference>
<name>A0A6J5LIV5_9CAUD</name>